<keyword evidence="3" id="KW-1185">Reference proteome</keyword>
<keyword evidence="1" id="KW-1133">Transmembrane helix</keyword>
<reference evidence="2" key="2">
    <citation type="submission" date="2015-06" db="UniProtKB">
        <authorList>
            <consortium name="EnsemblMetazoa"/>
        </authorList>
    </citation>
    <scope>IDENTIFICATION</scope>
</reference>
<keyword evidence="1" id="KW-0472">Membrane</keyword>
<dbReference type="EMBL" id="CAQQ02128308">
    <property type="status" value="NOT_ANNOTATED_CDS"/>
    <property type="molecule type" value="Genomic_DNA"/>
</dbReference>
<name>T1GLJ1_MEGSC</name>
<organism evidence="2 3">
    <name type="scientific">Megaselia scalaris</name>
    <name type="common">Humpbacked fly</name>
    <name type="synonym">Phora scalaris</name>
    <dbReference type="NCBI Taxonomy" id="36166"/>
    <lineage>
        <taxon>Eukaryota</taxon>
        <taxon>Metazoa</taxon>
        <taxon>Ecdysozoa</taxon>
        <taxon>Arthropoda</taxon>
        <taxon>Hexapoda</taxon>
        <taxon>Insecta</taxon>
        <taxon>Pterygota</taxon>
        <taxon>Neoptera</taxon>
        <taxon>Endopterygota</taxon>
        <taxon>Diptera</taxon>
        <taxon>Brachycera</taxon>
        <taxon>Muscomorpha</taxon>
        <taxon>Platypezoidea</taxon>
        <taxon>Phoridae</taxon>
        <taxon>Megaseliini</taxon>
        <taxon>Megaselia</taxon>
    </lineage>
</organism>
<dbReference type="STRING" id="36166.T1GLJ1"/>
<proteinExistence type="predicted"/>
<dbReference type="Proteomes" id="UP000015102">
    <property type="component" value="Unassembled WGS sequence"/>
</dbReference>
<sequence>MESPNPETKPEQKKEGFENVKRMFQTDEFGTISAELNSIYQAGLFGAFVGAVYGGILYSREGYIDFLEKNQATAFK</sequence>
<evidence type="ECO:0000313" key="3">
    <source>
        <dbReference type="Proteomes" id="UP000015102"/>
    </source>
</evidence>
<dbReference type="AlphaFoldDB" id="T1GLJ1"/>
<evidence type="ECO:0000256" key="1">
    <source>
        <dbReference type="SAM" id="Phobius"/>
    </source>
</evidence>
<reference evidence="3" key="1">
    <citation type="submission" date="2013-02" db="EMBL/GenBank/DDBJ databases">
        <authorList>
            <person name="Hughes D."/>
        </authorList>
    </citation>
    <scope>NUCLEOTIDE SEQUENCE</scope>
    <source>
        <strain>Durham</strain>
        <strain evidence="3">NC isolate 2 -- Noor lab</strain>
    </source>
</reference>
<feature type="transmembrane region" description="Helical" evidence="1">
    <location>
        <begin position="39"/>
        <end position="59"/>
    </location>
</feature>
<protein>
    <submittedName>
        <fullName evidence="2">Uncharacterized protein</fullName>
    </submittedName>
</protein>
<dbReference type="HOGENOM" id="CLU_2661607_0_0_1"/>
<accession>T1GLJ1</accession>
<keyword evidence="1" id="KW-0812">Transmembrane</keyword>
<dbReference type="EnsemblMetazoa" id="MESCA004395-RA">
    <property type="protein sequence ID" value="MESCA004395-PA"/>
    <property type="gene ID" value="MESCA004395"/>
</dbReference>
<evidence type="ECO:0000313" key="2">
    <source>
        <dbReference type="EnsemblMetazoa" id="MESCA004395-PA"/>
    </source>
</evidence>